<sequence length="86" mass="9545">MRLYLASKTEEVRAHAVTEMDADNDVIVPDTQTGTEKREDVLVCTNISRAESEVLHLAFGSLTVLLEKPLSLVLTLCKSKLSPKKF</sequence>
<organism evidence="1 2">
    <name type="scientific">Plakobranchus ocellatus</name>
    <dbReference type="NCBI Taxonomy" id="259542"/>
    <lineage>
        <taxon>Eukaryota</taxon>
        <taxon>Metazoa</taxon>
        <taxon>Spiralia</taxon>
        <taxon>Lophotrochozoa</taxon>
        <taxon>Mollusca</taxon>
        <taxon>Gastropoda</taxon>
        <taxon>Heterobranchia</taxon>
        <taxon>Euthyneura</taxon>
        <taxon>Panpulmonata</taxon>
        <taxon>Sacoglossa</taxon>
        <taxon>Placobranchoidea</taxon>
        <taxon>Plakobranchidae</taxon>
        <taxon>Plakobranchus</taxon>
    </lineage>
</organism>
<dbReference type="EMBL" id="BLXT01008609">
    <property type="protein sequence ID" value="GFO50328.1"/>
    <property type="molecule type" value="Genomic_DNA"/>
</dbReference>
<evidence type="ECO:0000313" key="1">
    <source>
        <dbReference type="EMBL" id="GFO50328.1"/>
    </source>
</evidence>
<dbReference type="Proteomes" id="UP000735302">
    <property type="component" value="Unassembled WGS sequence"/>
</dbReference>
<accession>A0AAV4E185</accession>
<keyword evidence="2" id="KW-1185">Reference proteome</keyword>
<protein>
    <submittedName>
        <fullName evidence="1">Uncharacterized protein</fullName>
    </submittedName>
</protein>
<name>A0AAV4E185_9GAST</name>
<gene>
    <name evidence="1" type="ORF">PoB_007683300</name>
</gene>
<evidence type="ECO:0000313" key="2">
    <source>
        <dbReference type="Proteomes" id="UP000735302"/>
    </source>
</evidence>
<reference evidence="1 2" key="1">
    <citation type="journal article" date="2021" name="Elife">
        <title>Chloroplast acquisition without the gene transfer in kleptoplastic sea slugs, Plakobranchus ocellatus.</title>
        <authorList>
            <person name="Maeda T."/>
            <person name="Takahashi S."/>
            <person name="Yoshida T."/>
            <person name="Shimamura S."/>
            <person name="Takaki Y."/>
            <person name="Nagai Y."/>
            <person name="Toyoda A."/>
            <person name="Suzuki Y."/>
            <person name="Arimoto A."/>
            <person name="Ishii H."/>
            <person name="Satoh N."/>
            <person name="Nishiyama T."/>
            <person name="Hasebe M."/>
            <person name="Maruyama T."/>
            <person name="Minagawa J."/>
            <person name="Obokata J."/>
            <person name="Shigenobu S."/>
        </authorList>
    </citation>
    <scope>NUCLEOTIDE SEQUENCE [LARGE SCALE GENOMIC DNA]</scope>
</reference>
<dbReference type="AlphaFoldDB" id="A0AAV4E185"/>
<proteinExistence type="predicted"/>
<comment type="caution">
    <text evidence="1">The sequence shown here is derived from an EMBL/GenBank/DDBJ whole genome shotgun (WGS) entry which is preliminary data.</text>
</comment>